<feature type="signal peptide" evidence="2">
    <location>
        <begin position="1"/>
        <end position="24"/>
    </location>
</feature>
<dbReference type="AlphaFoldDB" id="I0ZAM9"/>
<organism evidence="4 5">
    <name type="scientific">Coccomyxa subellipsoidea (strain C-169)</name>
    <name type="common">Green microalga</name>
    <dbReference type="NCBI Taxonomy" id="574566"/>
    <lineage>
        <taxon>Eukaryota</taxon>
        <taxon>Viridiplantae</taxon>
        <taxon>Chlorophyta</taxon>
        <taxon>core chlorophytes</taxon>
        <taxon>Trebouxiophyceae</taxon>
        <taxon>Trebouxiophyceae incertae sedis</taxon>
        <taxon>Coccomyxaceae</taxon>
        <taxon>Coccomyxa</taxon>
        <taxon>Coccomyxa subellipsoidea</taxon>
    </lineage>
</organism>
<dbReference type="InterPro" id="IPR000073">
    <property type="entry name" value="AB_hydrolase_1"/>
</dbReference>
<gene>
    <name evidence="4" type="ORF">COCSUDRAFT_39290</name>
</gene>
<dbReference type="EMBL" id="AGSI01000001">
    <property type="protein sequence ID" value="EIE27698.1"/>
    <property type="molecule type" value="Genomic_DNA"/>
</dbReference>
<feature type="region of interest" description="Disordered" evidence="1">
    <location>
        <begin position="98"/>
        <end position="126"/>
    </location>
</feature>
<dbReference type="OrthoDB" id="1263307at2759"/>
<dbReference type="Proteomes" id="UP000007264">
    <property type="component" value="Unassembled WGS sequence"/>
</dbReference>
<keyword evidence="5" id="KW-1185">Reference proteome</keyword>
<evidence type="ECO:0000256" key="2">
    <source>
        <dbReference type="SAM" id="SignalP"/>
    </source>
</evidence>
<protein>
    <submittedName>
        <fullName evidence="4">Alpha/beta-hydrolase</fullName>
    </submittedName>
</protein>
<comment type="caution">
    <text evidence="4">The sequence shown here is derived from an EMBL/GenBank/DDBJ whole genome shotgun (WGS) entry which is preliminary data.</text>
</comment>
<evidence type="ECO:0000256" key="1">
    <source>
        <dbReference type="SAM" id="MobiDB-lite"/>
    </source>
</evidence>
<dbReference type="KEGG" id="csl:COCSUDRAFT_39290"/>
<dbReference type="SUPFAM" id="SSF53474">
    <property type="entry name" value="alpha/beta-Hydrolases"/>
    <property type="match status" value="1"/>
</dbReference>
<dbReference type="GO" id="GO:0016787">
    <property type="term" value="F:hydrolase activity"/>
    <property type="evidence" value="ECO:0007669"/>
    <property type="project" value="UniProtKB-KW"/>
</dbReference>
<dbReference type="Gene3D" id="3.40.50.1820">
    <property type="entry name" value="alpha/beta hydrolase"/>
    <property type="match status" value="1"/>
</dbReference>
<keyword evidence="2" id="KW-0732">Signal</keyword>
<sequence>MKKTIPVLALISVCIASLWAPVLSELTDGAVSGKGRFLLSAEVDNMIFSAGLSDLQESVFPAATLPSLASPLAATATYSPSQPAPADDILSPSAFASQPLQTTPQQQQQQGQQRQQQQTADQPAAQATAILAAQQEDGTQQPLKEAAAARKSAARKVRANSAAQLAQQSEVKEAALSKDTIKAEALAAVRAASPKPPILLIHGGAQGGWAWSYPGVDASRGVVGVLQDAGYVVYAPTLPYHEPGTQWSPDQGTLKAQDYVDYIIQYMEAESITDAVVVAHSVSGVWLQLLLGQVPERISRACFLNAVVLKSGESFISNAVGPAQLFFSLMFTYPSFPQPLSWPFGAVDLQAWKEVMITLEKDNDSFAVDTYKMLVPEPAGPQLEQPDFGAFYRTPKPKFFIFEQDDVSLLLGTNRWLDFAARLQDGAGPAAVIRVTGDHQGMLTRPASIAQGILQAATAPLL</sequence>
<feature type="domain" description="AB hydrolase-1" evidence="3">
    <location>
        <begin position="198"/>
        <end position="447"/>
    </location>
</feature>
<evidence type="ECO:0000313" key="4">
    <source>
        <dbReference type="EMBL" id="EIE27698.1"/>
    </source>
</evidence>
<reference evidence="4 5" key="1">
    <citation type="journal article" date="2012" name="Genome Biol.">
        <title>The genome of the polar eukaryotic microalga coccomyxa subellipsoidea reveals traits of cold adaptation.</title>
        <authorList>
            <person name="Blanc G."/>
            <person name="Agarkova I."/>
            <person name="Grimwood J."/>
            <person name="Kuo A."/>
            <person name="Brueggeman A."/>
            <person name="Dunigan D."/>
            <person name="Gurnon J."/>
            <person name="Ladunga I."/>
            <person name="Lindquist E."/>
            <person name="Lucas S."/>
            <person name="Pangilinan J."/>
            <person name="Proschold T."/>
            <person name="Salamov A."/>
            <person name="Schmutz J."/>
            <person name="Weeks D."/>
            <person name="Yamada T."/>
            <person name="Claverie J.M."/>
            <person name="Grigoriev I."/>
            <person name="Van Etten J."/>
            <person name="Lomsadze A."/>
            <person name="Borodovsky M."/>
        </authorList>
    </citation>
    <scope>NUCLEOTIDE SEQUENCE [LARGE SCALE GENOMIC DNA]</scope>
    <source>
        <strain evidence="4 5">C-169</strain>
    </source>
</reference>
<dbReference type="GeneID" id="17045713"/>
<evidence type="ECO:0000313" key="5">
    <source>
        <dbReference type="Proteomes" id="UP000007264"/>
    </source>
</evidence>
<dbReference type="Pfam" id="PF12697">
    <property type="entry name" value="Abhydrolase_6"/>
    <property type="match status" value="1"/>
</dbReference>
<accession>I0ZAM9</accession>
<dbReference type="RefSeq" id="XP_005652242.1">
    <property type="nucleotide sequence ID" value="XM_005652185.1"/>
</dbReference>
<name>I0ZAM9_COCSC</name>
<feature type="chain" id="PRO_5003636934" evidence="2">
    <location>
        <begin position="25"/>
        <end position="462"/>
    </location>
</feature>
<evidence type="ECO:0000259" key="3">
    <source>
        <dbReference type="Pfam" id="PF12697"/>
    </source>
</evidence>
<proteinExistence type="predicted"/>
<dbReference type="InterPro" id="IPR029058">
    <property type="entry name" value="AB_hydrolase_fold"/>
</dbReference>